<protein>
    <submittedName>
        <fullName evidence="2">Uncharacterized protein</fullName>
    </submittedName>
</protein>
<keyword evidence="1" id="KW-0472">Membrane</keyword>
<evidence type="ECO:0000256" key="1">
    <source>
        <dbReference type="SAM" id="Phobius"/>
    </source>
</evidence>
<evidence type="ECO:0000313" key="3">
    <source>
        <dbReference type="Proteomes" id="UP000442990"/>
    </source>
</evidence>
<dbReference type="EMBL" id="WBKG01000010">
    <property type="protein sequence ID" value="KAB1988049.1"/>
    <property type="molecule type" value="Genomic_DNA"/>
</dbReference>
<proteinExistence type="predicted"/>
<organism evidence="2 3">
    <name type="scientific">Streptomyces triticiradicis</name>
    <dbReference type="NCBI Taxonomy" id="2651189"/>
    <lineage>
        <taxon>Bacteria</taxon>
        <taxon>Bacillati</taxon>
        <taxon>Actinomycetota</taxon>
        <taxon>Actinomycetes</taxon>
        <taxon>Kitasatosporales</taxon>
        <taxon>Streptomycetaceae</taxon>
        <taxon>Streptomyces</taxon>
    </lineage>
</organism>
<keyword evidence="3" id="KW-1185">Reference proteome</keyword>
<keyword evidence="1" id="KW-0812">Transmembrane</keyword>
<sequence length="69" mass="7238">MDLPDADCCTAVFFATMAAAPSHIVILLANRAGTINRLQARGNGACPRFARPASPARRVCLRCAQLPAG</sequence>
<dbReference type="AlphaFoldDB" id="A0A7J5DHD9"/>
<feature type="transmembrane region" description="Helical" evidence="1">
    <location>
        <begin position="12"/>
        <end position="29"/>
    </location>
</feature>
<reference evidence="2 3" key="1">
    <citation type="submission" date="2019-09" db="EMBL/GenBank/DDBJ databases">
        <title>Isolation and identification of active actinomycetes.</title>
        <authorList>
            <person name="Yu Z."/>
            <person name="Han C."/>
            <person name="Yu B."/>
        </authorList>
    </citation>
    <scope>NUCLEOTIDE SEQUENCE [LARGE SCALE GENOMIC DNA]</scope>
    <source>
        <strain evidence="2 3">NEAU-H2</strain>
    </source>
</reference>
<gene>
    <name evidence="2" type="ORF">F8144_14590</name>
</gene>
<name>A0A7J5DHD9_9ACTN</name>
<accession>A0A7J5DHD9</accession>
<keyword evidence="1" id="KW-1133">Transmembrane helix</keyword>
<evidence type="ECO:0000313" key="2">
    <source>
        <dbReference type="EMBL" id="KAB1988049.1"/>
    </source>
</evidence>
<dbReference type="Proteomes" id="UP000442990">
    <property type="component" value="Unassembled WGS sequence"/>
</dbReference>
<comment type="caution">
    <text evidence="2">The sequence shown here is derived from an EMBL/GenBank/DDBJ whole genome shotgun (WGS) entry which is preliminary data.</text>
</comment>